<evidence type="ECO:0000259" key="9">
    <source>
        <dbReference type="PROSITE" id="PS50011"/>
    </source>
</evidence>
<evidence type="ECO:0000256" key="6">
    <source>
        <dbReference type="ARBA" id="ARBA00022777"/>
    </source>
</evidence>
<dbReference type="InterPro" id="IPR008271">
    <property type="entry name" value="Ser/Thr_kinase_AS"/>
</dbReference>
<comment type="cofactor">
    <cofactor evidence="1">
        <name>Mg(2+)</name>
        <dbReference type="ChEBI" id="CHEBI:18420"/>
    </cofactor>
</comment>
<feature type="domain" description="Protein kinase" evidence="9">
    <location>
        <begin position="47"/>
        <end position="305"/>
    </location>
</feature>
<proteinExistence type="inferred from homology"/>
<evidence type="ECO:0000256" key="8">
    <source>
        <dbReference type="ARBA" id="ARBA00024334"/>
    </source>
</evidence>
<comment type="caution">
    <text evidence="11">The sequence shown here is derived from an EMBL/GenBank/DDBJ whole genome shotgun (WGS) entry which is preliminary data.</text>
</comment>
<evidence type="ECO:0000256" key="7">
    <source>
        <dbReference type="ARBA" id="ARBA00022840"/>
    </source>
</evidence>
<evidence type="ECO:0000313" key="12">
    <source>
        <dbReference type="Proteomes" id="UP000187209"/>
    </source>
</evidence>
<dbReference type="InterPro" id="IPR002048">
    <property type="entry name" value="EF_hand_dom"/>
</dbReference>
<dbReference type="Gene3D" id="3.30.200.20">
    <property type="entry name" value="Phosphorylase Kinase, domain 1"/>
    <property type="match status" value="1"/>
</dbReference>
<dbReference type="PROSITE" id="PS50011">
    <property type="entry name" value="PROTEIN_KINASE_DOM"/>
    <property type="match status" value="1"/>
</dbReference>
<feature type="domain" description="EF-hand" evidence="10">
    <location>
        <begin position="345"/>
        <end position="380"/>
    </location>
</feature>
<dbReference type="Gene3D" id="1.10.238.10">
    <property type="entry name" value="EF-hand"/>
    <property type="match status" value="2"/>
</dbReference>
<comment type="similarity">
    <text evidence="8">Belongs to the protein kinase superfamily. Ser/Thr protein kinase family. CDPK subfamily.</text>
</comment>
<dbReference type="GO" id="GO:0004674">
    <property type="term" value="F:protein serine/threonine kinase activity"/>
    <property type="evidence" value="ECO:0007669"/>
    <property type="project" value="UniProtKB-KW"/>
</dbReference>
<evidence type="ECO:0000259" key="10">
    <source>
        <dbReference type="PROSITE" id="PS50222"/>
    </source>
</evidence>
<evidence type="ECO:0000256" key="1">
    <source>
        <dbReference type="ARBA" id="ARBA00001946"/>
    </source>
</evidence>
<name>A0A1R2AWP2_9CILI</name>
<accession>A0A1R2AWP2</accession>
<dbReference type="SUPFAM" id="SSF47473">
    <property type="entry name" value="EF-hand"/>
    <property type="match status" value="1"/>
</dbReference>
<gene>
    <name evidence="11" type="ORF">SteCoe_33529</name>
</gene>
<dbReference type="AlphaFoldDB" id="A0A1R2AWP2"/>
<dbReference type="Proteomes" id="UP000187209">
    <property type="component" value="Unassembled WGS sequence"/>
</dbReference>
<sequence length="470" mass="53254">MGCLCSSKVGSAHKVVTRSATFCSTRDFGDISFVNPSPFRNFQTEYKLLKGPIGSGLIGEIRLCRQFSTSKIFAVKVVSKAGLPSDFVKKKSIETQVKIMQGVDHPSILKIFDFFEDACSYYLVMEYISGGDLYSKLDRYGKFSEKTAAKIMKQIFSALAYLHSNNIVHRDIKLENFLIEENDGHMVVKLIDFDTTTRLKPDDKLKGISGTVYYMAPEVISGLYDEKCDVWSAGVVLYSLMTQNFPFGGESDKDIMKNIASNNVNFRIFEEHRASPELLNFLKCLLNPNQESRISASEASTHPWILKYLCSARVPPALKSQQKTFKNFLTQALKLWAVKNVVPTKELSDYHMMFLNIDKNFDGVISKQELIEFFGDNDNIEKVMEIADWNSNGVLEYYEFISLVIHGKTLKKHTGSILEVLDKDKSGKIILSDLISFLEYQLEGGFGFLDYKDDQSNEITDEDIVEMITT</sequence>
<keyword evidence="12" id="KW-1185">Reference proteome</keyword>
<dbReference type="Pfam" id="PF00069">
    <property type="entry name" value="Pkinase"/>
    <property type="match status" value="1"/>
</dbReference>
<evidence type="ECO:0000256" key="3">
    <source>
        <dbReference type="ARBA" id="ARBA00022527"/>
    </source>
</evidence>
<dbReference type="SMART" id="SM00054">
    <property type="entry name" value="EFh"/>
    <property type="match status" value="3"/>
</dbReference>
<feature type="domain" description="EF-hand" evidence="10">
    <location>
        <begin position="409"/>
        <end position="444"/>
    </location>
</feature>
<dbReference type="CDD" id="cd05117">
    <property type="entry name" value="STKc_CAMK"/>
    <property type="match status" value="1"/>
</dbReference>
<keyword evidence="6" id="KW-0418">Kinase</keyword>
<dbReference type="InterPro" id="IPR011992">
    <property type="entry name" value="EF-hand-dom_pair"/>
</dbReference>
<evidence type="ECO:0000313" key="11">
    <source>
        <dbReference type="EMBL" id="OMJ68892.1"/>
    </source>
</evidence>
<dbReference type="InterPro" id="IPR000719">
    <property type="entry name" value="Prot_kinase_dom"/>
</dbReference>
<keyword evidence="4" id="KW-0808">Transferase</keyword>
<dbReference type="InterPro" id="IPR011009">
    <property type="entry name" value="Kinase-like_dom_sf"/>
</dbReference>
<evidence type="ECO:0000256" key="5">
    <source>
        <dbReference type="ARBA" id="ARBA00022741"/>
    </source>
</evidence>
<dbReference type="InterPro" id="IPR050205">
    <property type="entry name" value="CDPK_Ser/Thr_kinases"/>
</dbReference>
<dbReference type="FunFam" id="1.10.510.10:FF:000571">
    <property type="entry name" value="Maternal embryonic leucine zipper kinase"/>
    <property type="match status" value="1"/>
</dbReference>
<dbReference type="Pfam" id="PF13202">
    <property type="entry name" value="EF-hand_5"/>
    <property type="match status" value="1"/>
</dbReference>
<dbReference type="OrthoDB" id="40902at2759"/>
<organism evidence="11 12">
    <name type="scientific">Stentor coeruleus</name>
    <dbReference type="NCBI Taxonomy" id="5963"/>
    <lineage>
        <taxon>Eukaryota</taxon>
        <taxon>Sar</taxon>
        <taxon>Alveolata</taxon>
        <taxon>Ciliophora</taxon>
        <taxon>Postciliodesmatophora</taxon>
        <taxon>Heterotrichea</taxon>
        <taxon>Heterotrichida</taxon>
        <taxon>Stentoridae</taxon>
        <taxon>Stentor</taxon>
    </lineage>
</organism>
<dbReference type="EMBL" id="MPUH01001267">
    <property type="protein sequence ID" value="OMJ68892.1"/>
    <property type="molecule type" value="Genomic_DNA"/>
</dbReference>
<dbReference type="Gene3D" id="1.10.510.10">
    <property type="entry name" value="Transferase(Phosphotransferase) domain 1"/>
    <property type="match status" value="1"/>
</dbReference>
<dbReference type="SMART" id="SM00220">
    <property type="entry name" value="S_TKc"/>
    <property type="match status" value="1"/>
</dbReference>
<dbReference type="PROSITE" id="PS00108">
    <property type="entry name" value="PROTEIN_KINASE_ST"/>
    <property type="match status" value="1"/>
</dbReference>
<evidence type="ECO:0000256" key="4">
    <source>
        <dbReference type="ARBA" id="ARBA00022679"/>
    </source>
</evidence>
<keyword evidence="7" id="KW-0067">ATP-binding</keyword>
<reference evidence="11 12" key="1">
    <citation type="submission" date="2016-11" db="EMBL/GenBank/DDBJ databases">
        <title>The macronuclear genome of Stentor coeruleus: a giant cell with tiny introns.</title>
        <authorList>
            <person name="Slabodnick M."/>
            <person name="Ruby J.G."/>
            <person name="Reiff S.B."/>
            <person name="Swart E.C."/>
            <person name="Gosai S."/>
            <person name="Prabakaran S."/>
            <person name="Witkowska E."/>
            <person name="Larue G.E."/>
            <person name="Fisher S."/>
            <person name="Freeman R.M."/>
            <person name="Gunawardena J."/>
            <person name="Chu W."/>
            <person name="Stover N.A."/>
            <person name="Gregory B.D."/>
            <person name="Nowacki M."/>
            <person name="Derisi J."/>
            <person name="Roy S.W."/>
            <person name="Marshall W.F."/>
            <person name="Sood P."/>
        </authorList>
    </citation>
    <scope>NUCLEOTIDE SEQUENCE [LARGE SCALE GENOMIC DNA]</scope>
    <source>
        <strain evidence="11">WM001</strain>
    </source>
</reference>
<keyword evidence="3" id="KW-0723">Serine/threonine-protein kinase</keyword>
<dbReference type="GO" id="GO:0005524">
    <property type="term" value="F:ATP binding"/>
    <property type="evidence" value="ECO:0007669"/>
    <property type="project" value="UniProtKB-KW"/>
</dbReference>
<comment type="subunit">
    <text evidence="2">Monomer.</text>
</comment>
<dbReference type="SUPFAM" id="SSF56112">
    <property type="entry name" value="Protein kinase-like (PK-like)"/>
    <property type="match status" value="1"/>
</dbReference>
<protein>
    <submittedName>
        <fullName evidence="11">Uncharacterized protein</fullName>
    </submittedName>
</protein>
<dbReference type="PANTHER" id="PTHR24349">
    <property type="entry name" value="SERINE/THREONINE-PROTEIN KINASE"/>
    <property type="match status" value="1"/>
</dbReference>
<keyword evidence="5" id="KW-0547">Nucleotide-binding</keyword>
<dbReference type="PROSITE" id="PS50222">
    <property type="entry name" value="EF_HAND_2"/>
    <property type="match status" value="2"/>
</dbReference>
<evidence type="ECO:0000256" key="2">
    <source>
        <dbReference type="ARBA" id="ARBA00011245"/>
    </source>
</evidence>
<dbReference type="GO" id="GO:0005509">
    <property type="term" value="F:calcium ion binding"/>
    <property type="evidence" value="ECO:0007669"/>
    <property type="project" value="InterPro"/>
</dbReference>